<dbReference type="Proteomes" id="UP000023152">
    <property type="component" value="Unassembled WGS sequence"/>
</dbReference>
<dbReference type="EMBL" id="ASPP01001253">
    <property type="protein sequence ID" value="ETO35817.1"/>
    <property type="molecule type" value="Genomic_DNA"/>
</dbReference>
<name>X6PDS4_RETFI</name>
<sequence length="188" mass="22049">MLPWNKWKPSSYREAIYKYVNEQDYKMLRKHIPSKGNNLEVSTRPSVDIPKNDEPTEKYHELVQKYGNIDEYDIPKESSQTMPTTGDIDEPMHTYSYEENPSYASFQPQLWTKYAYKTFIIDRTKSGNLPVYYHFQPNTRTYITEDFCQCLQAYLGKDADVVLHAGSVTVHGKAHLEKVKKFIIKMGF</sequence>
<evidence type="ECO:0000313" key="2">
    <source>
        <dbReference type="Proteomes" id="UP000023152"/>
    </source>
</evidence>
<evidence type="ECO:0008006" key="3">
    <source>
        <dbReference type="Google" id="ProtNLM"/>
    </source>
</evidence>
<protein>
    <recommendedName>
        <fullName evidence="3">SUI1 domain-containing protein</fullName>
    </recommendedName>
</protein>
<evidence type="ECO:0000313" key="1">
    <source>
        <dbReference type="EMBL" id="ETO35817.1"/>
    </source>
</evidence>
<proteinExistence type="predicted"/>
<organism evidence="1 2">
    <name type="scientific">Reticulomyxa filosa</name>
    <dbReference type="NCBI Taxonomy" id="46433"/>
    <lineage>
        <taxon>Eukaryota</taxon>
        <taxon>Sar</taxon>
        <taxon>Rhizaria</taxon>
        <taxon>Retaria</taxon>
        <taxon>Foraminifera</taxon>
        <taxon>Monothalamids</taxon>
        <taxon>Reticulomyxidae</taxon>
        <taxon>Reticulomyxa</taxon>
    </lineage>
</organism>
<accession>X6PDS4</accession>
<keyword evidence="2" id="KW-1185">Reference proteome</keyword>
<reference evidence="1 2" key="1">
    <citation type="journal article" date="2013" name="Curr. Biol.">
        <title>The Genome of the Foraminiferan Reticulomyxa filosa.</title>
        <authorList>
            <person name="Glockner G."/>
            <person name="Hulsmann N."/>
            <person name="Schleicher M."/>
            <person name="Noegel A.A."/>
            <person name="Eichinger L."/>
            <person name="Gallinger C."/>
            <person name="Pawlowski J."/>
            <person name="Sierra R."/>
            <person name="Euteneuer U."/>
            <person name="Pillet L."/>
            <person name="Moustafa A."/>
            <person name="Platzer M."/>
            <person name="Groth M."/>
            <person name="Szafranski K."/>
            <person name="Schliwa M."/>
        </authorList>
    </citation>
    <scope>NUCLEOTIDE SEQUENCE [LARGE SCALE GENOMIC DNA]</scope>
</reference>
<comment type="caution">
    <text evidence="1">The sequence shown here is derived from an EMBL/GenBank/DDBJ whole genome shotgun (WGS) entry which is preliminary data.</text>
</comment>
<dbReference type="AlphaFoldDB" id="X6PDS4"/>
<gene>
    <name evidence="1" type="ORF">RFI_01245</name>
</gene>